<evidence type="ECO:0000313" key="2">
    <source>
        <dbReference type="Proteomes" id="UP000326865"/>
    </source>
</evidence>
<organism evidence="1 2">
    <name type="scientific">Halosegnis rubeus</name>
    <dbReference type="NCBI Taxonomy" id="2212850"/>
    <lineage>
        <taxon>Archaea</taxon>
        <taxon>Methanobacteriati</taxon>
        <taxon>Methanobacteriota</taxon>
        <taxon>Stenosarchaea group</taxon>
        <taxon>Halobacteria</taxon>
        <taxon>Halobacteriales</taxon>
        <taxon>Natronomonadaceae</taxon>
        <taxon>Halosegnis</taxon>
    </lineage>
</organism>
<accession>A0A5N5U7M6</accession>
<keyword evidence="2" id="KW-1185">Reference proteome</keyword>
<reference evidence="1 2" key="1">
    <citation type="submission" date="2019-10" db="EMBL/GenBank/DDBJ databases">
        <title>Unraveling microbial dark matter from salterns through culturing: the case of the genus Halosegnis.</title>
        <authorList>
            <person name="Duran-Viseras A."/>
            <person name="Andrei A.-S."/>
            <person name="Vera-Gargallo B."/>
            <person name="Ghai R."/>
            <person name="Sanchez-Porro C."/>
            <person name="Ventosa A."/>
        </authorList>
    </citation>
    <scope>NUCLEOTIDE SEQUENCE [LARGE SCALE GENOMIC DNA]</scope>
    <source>
        <strain evidence="1 2">F18-79</strain>
    </source>
</reference>
<name>A0A5N5U7M6_9EURY</name>
<protein>
    <submittedName>
        <fullName evidence="1">Uncharacterized protein</fullName>
    </submittedName>
</protein>
<evidence type="ECO:0000313" key="1">
    <source>
        <dbReference type="EMBL" id="KAB7514640.1"/>
    </source>
</evidence>
<dbReference type="EMBL" id="QKKZ01000002">
    <property type="protein sequence ID" value="KAB7514640.1"/>
    <property type="molecule type" value="Genomic_DNA"/>
</dbReference>
<dbReference type="AlphaFoldDB" id="A0A5N5U7M6"/>
<gene>
    <name evidence="1" type="ORF">DM867_05850</name>
</gene>
<proteinExistence type="predicted"/>
<comment type="caution">
    <text evidence="1">The sequence shown here is derived from an EMBL/GenBank/DDBJ whole genome shotgun (WGS) entry which is preliminary data.</text>
</comment>
<sequence>MSRDQRIGTALSESVVGRVARTARDRLAATLPVTTAQRLERAVGRQLHTSRLYQWLTAEPDPTVVTIDLRETYTVGPVLRLLERLVTPIVARWKQSRLSDVTTALGDRGRRLAESSRVVRWLARLFVPPEPEDRSEDARDDR</sequence>
<dbReference type="Proteomes" id="UP000326865">
    <property type="component" value="Unassembled WGS sequence"/>
</dbReference>